<keyword evidence="3" id="KW-1185">Reference proteome</keyword>
<evidence type="ECO:0000313" key="2">
    <source>
        <dbReference type="EMBL" id="KAE8057264.1"/>
    </source>
</evidence>
<dbReference type="EMBL" id="CM017325">
    <property type="protein sequence ID" value="KAE8057264.1"/>
    <property type="molecule type" value="Genomic_DNA"/>
</dbReference>
<evidence type="ECO:0000256" key="1">
    <source>
        <dbReference type="SAM" id="MobiDB-lite"/>
    </source>
</evidence>
<feature type="region of interest" description="Disordered" evidence="1">
    <location>
        <begin position="107"/>
        <end position="134"/>
    </location>
</feature>
<proteinExistence type="predicted"/>
<reference evidence="2 3" key="1">
    <citation type="submission" date="2019-06" db="EMBL/GenBank/DDBJ databases">
        <title>A chromosomal-level reference genome of Carpinus fangiana (Coryloideae, Betulaceae).</title>
        <authorList>
            <person name="Yang X."/>
            <person name="Wang Z."/>
            <person name="Zhang L."/>
            <person name="Hao G."/>
            <person name="Liu J."/>
            <person name="Yang Y."/>
        </authorList>
    </citation>
    <scope>NUCLEOTIDE SEQUENCE [LARGE SCALE GENOMIC DNA]</scope>
    <source>
        <strain evidence="2">Cfa_2016G</strain>
        <tissue evidence="2">Leaf</tissue>
    </source>
</reference>
<protein>
    <submittedName>
        <fullName evidence="2">Uncharacterized protein</fullName>
    </submittedName>
</protein>
<gene>
    <name evidence="2" type="ORF">FH972_013970</name>
</gene>
<dbReference type="Proteomes" id="UP000327013">
    <property type="component" value="Chromosome 5"/>
</dbReference>
<organism evidence="2 3">
    <name type="scientific">Carpinus fangiana</name>
    <dbReference type="NCBI Taxonomy" id="176857"/>
    <lineage>
        <taxon>Eukaryota</taxon>
        <taxon>Viridiplantae</taxon>
        <taxon>Streptophyta</taxon>
        <taxon>Embryophyta</taxon>
        <taxon>Tracheophyta</taxon>
        <taxon>Spermatophyta</taxon>
        <taxon>Magnoliopsida</taxon>
        <taxon>eudicotyledons</taxon>
        <taxon>Gunneridae</taxon>
        <taxon>Pentapetalae</taxon>
        <taxon>rosids</taxon>
        <taxon>fabids</taxon>
        <taxon>Fagales</taxon>
        <taxon>Betulaceae</taxon>
        <taxon>Carpinus</taxon>
    </lineage>
</organism>
<feature type="compositionally biased region" description="Polar residues" evidence="1">
    <location>
        <begin position="112"/>
        <end position="124"/>
    </location>
</feature>
<name>A0A5N6RBG4_9ROSI</name>
<evidence type="ECO:0000313" key="3">
    <source>
        <dbReference type="Proteomes" id="UP000327013"/>
    </source>
</evidence>
<accession>A0A5N6RBG4</accession>
<feature type="compositionally biased region" description="Basic and acidic residues" evidence="1">
    <location>
        <begin position="125"/>
        <end position="134"/>
    </location>
</feature>
<dbReference type="OrthoDB" id="787115at2759"/>
<dbReference type="AlphaFoldDB" id="A0A5N6RBG4"/>
<sequence length="134" mass="14973">MYLFVFVHSPTLQYPTTYRHVPVLIRFGTSDLIVDTIGVQTVISYACPRSGCYKANRAGSKLRSRIVAELQGNGKNKKEKTGISLVYVGYRRAKAVMAGKRAVDAGKIVRKTGSNSKRPTQKTQSRTEEMQELF</sequence>